<dbReference type="InterPro" id="IPR024109">
    <property type="entry name" value="Trp-tRNA-ligase_bac-type"/>
</dbReference>
<evidence type="ECO:0000256" key="4">
    <source>
        <dbReference type="ARBA" id="ARBA00022840"/>
    </source>
</evidence>
<feature type="binding site" evidence="8">
    <location>
        <begin position="209"/>
        <end position="213"/>
    </location>
    <ligand>
        <name>ATP</name>
        <dbReference type="ChEBI" id="CHEBI:30616"/>
    </ligand>
</feature>
<dbReference type="SUPFAM" id="SSF52374">
    <property type="entry name" value="Nucleotidylyl transferase"/>
    <property type="match status" value="1"/>
</dbReference>
<dbReference type="GO" id="GO:0004830">
    <property type="term" value="F:tryptophan-tRNA ligase activity"/>
    <property type="evidence" value="ECO:0007669"/>
    <property type="project" value="UniProtKB-UniRule"/>
</dbReference>
<protein>
    <recommendedName>
        <fullName evidence="8">Tryptophan--tRNA ligase</fullName>
        <ecNumber evidence="8">6.1.1.2</ecNumber>
    </recommendedName>
    <alternativeName>
        <fullName evidence="8">Tryptophanyl-tRNA synthetase</fullName>
        <shortName evidence="8">TrpRS</shortName>
    </alternativeName>
</protein>
<dbReference type="InterPro" id="IPR050203">
    <property type="entry name" value="Trp-tRNA_synthetase"/>
</dbReference>
<dbReference type="EC" id="6.1.1.2" evidence="8"/>
<keyword evidence="3 8" id="KW-0547">Nucleotide-binding</keyword>
<dbReference type="GO" id="GO:0005524">
    <property type="term" value="F:ATP binding"/>
    <property type="evidence" value="ECO:0007669"/>
    <property type="project" value="UniProtKB-UniRule"/>
</dbReference>
<accession>S9NYG9</accession>
<evidence type="ECO:0000313" key="10">
    <source>
        <dbReference type="EMBL" id="EPX55936.1"/>
    </source>
</evidence>
<organism evidence="10 11">
    <name type="scientific">Cystobacter fuscus (strain ATCC 25194 / DSM 2262 / NBRC 100088 / M29)</name>
    <dbReference type="NCBI Taxonomy" id="1242864"/>
    <lineage>
        <taxon>Bacteria</taxon>
        <taxon>Pseudomonadati</taxon>
        <taxon>Myxococcota</taxon>
        <taxon>Myxococcia</taxon>
        <taxon>Myxococcales</taxon>
        <taxon>Cystobacterineae</taxon>
        <taxon>Archangiaceae</taxon>
        <taxon>Cystobacter</taxon>
    </lineage>
</organism>
<dbReference type="InterPro" id="IPR002305">
    <property type="entry name" value="aa-tRNA-synth_Ic"/>
</dbReference>
<feature type="binding site" evidence="8">
    <location>
        <begin position="11"/>
        <end position="13"/>
    </location>
    <ligand>
        <name>ATP</name>
        <dbReference type="ChEBI" id="CHEBI:30616"/>
    </ligand>
</feature>
<comment type="subcellular location">
    <subcellularLocation>
        <location evidence="8">Cytoplasm</location>
    </subcellularLocation>
</comment>
<dbReference type="Proteomes" id="UP000011682">
    <property type="component" value="Unassembled WGS sequence"/>
</dbReference>
<evidence type="ECO:0000256" key="6">
    <source>
        <dbReference type="ARBA" id="ARBA00023146"/>
    </source>
</evidence>
<dbReference type="GO" id="GO:0006436">
    <property type="term" value="P:tryptophanyl-tRNA aminoacylation"/>
    <property type="evidence" value="ECO:0007669"/>
    <property type="project" value="UniProtKB-UniRule"/>
</dbReference>
<evidence type="ECO:0000256" key="2">
    <source>
        <dbReference type="ARBA" id="ARBA00022598"/>
    </source>
</evidence>
<feature type="binding site" evidence="8">
    <location>
        <position position="134"/>
    </location>
    <ligand>
        <name>L-tryptophan</name>
        <dbReference type="ChEBI" id="CHEBI:57912"/>
    </ligand>
</feature>
<dbReference type="Gene3D" id="3.40.50.620">
    <property type="entry name" value="HUPs"/>
    <property type="match status" value="1"/>
</dbReference>
<feature type="short sequence motif" description="'HIGH' region" evidence="8">
    <location>
        <begin position="12"/>
        <end position="20"/>
    </location>
</feature>
<dbReference type="GO" id="GO:0005829">
    <property type="term" value="C:cytosol"/>
    <property type="evidence" value="ECO:0007669"/>
    <property type="project" value="TreeGrafter"/>
</dbReference>
<keyword evidence="11" id="KW-1185">Reference proteome</keyword>
<evidence type="ECO:0000256" key="7">
    <source>
        <dbReference type="ARBA" id="ARBA00049929"/>
    </source>
</evidence>
<dbReference type="HAMAP" id="MF_00140_B">
    <property type="entry name" value="Trp_tRNA_synth_B"/>
    <property type="match status" value="1"/>
</dbReference>
<dbReference type="PANTHER" id="PTHR43766:SF1">
    <property type="entry name" value="TRYPTOPHAN--TRNA LIGASE, MITOCHONDRIAL"/>
    <property type="match status" value="1"/>
</dbReference>
<proteinExistence type="inferred from homology"/>
<dbReference type="Gene3D" id="1.10.240.10">
    <property type="entry name" value="Tyrosyl-Transfer RNA Synthetase"/>
    <property type="match status" value="1"/>
</dbReference>
<dbReference type="InterPro" id="IPR014729">
    <property type="entry name" value="Rossmann-like_a/b/a_fold"/>
</dbReference>
<keyword evidence="4 8" id="KW-0067">ATP-binding</keyword>
<name>S9NYG9_CYSF2</name>
<comment type="catalytic activity">
    <reaction evidence="7 8">
        <text>tRNA(Trp) + L-tryptophan + ATP = L-tryptophyl-tRNA(Trp) + AMP + diphosphate + H(+)</text>
        <dbReference type="Rhea" id="RHEA:24080"/>
        <dbReference type="Rhea" id="RHEA-COMP:9671"/>
        <dbReference type="Rhea" id="RHEA-COMP:9705"/>
        <dbReference type="ChEBI" id="CHEBI:15378"/>
        <dbReference type="ChEBI" id="CHEBI:30616"/>
        <dbReference type="ChEBI" id="CHEBI:33019"/>
        <dbReference type="ChEBI" id="CHEBI:57912"/>
        <dbReference type="ChEBI" id="CHEBI:78442"/>
        <dbReference type="ChEBI" id="CHEBI:78535"/>
        <dbReference type="ChEBI" id="CHEBI:456215"/>
        <dbReference type="EC" id="6.1.1.2"/>
    </reaction>
</comment>
<keyword evidence="2 8" id="KW-0436">Ligase</keyword>
<feature type="binding site" evidence="8">
    <location>
        <position position="202"/>
    </location>
    <ligand>
        <name>ATP</name>
        <dbReference type="ChEBI" id="CHEBI:30616"/>
    </ligand>
</feature>
<evidence type="ECO:0000256" key="1">
    <source>
        <dbReference type="ARBA" id="ARBA00005594"/>
    </source>
</evidence>
<dbReference type="AlphaFoldDB" id="S9NYG9"/>
<feature type="binding site" evidence="8">
    <location>
        <begin position="19"/>
        <end position="20"/>
    </location>
    <ligand>
        <name>ATP</name>
        <dbReference type="ChEBI" id="CHEBI:30616"/>
    </ligand>
</feature>
<comment type="subunit">
    <text evidence="8">Homodimer.</text>
</comment>
<dbReference type="PANTHER" id="PTHR43766">
    <property type="entry name" value="TRYPTOPHAN--TRNA LIGASE, MITOCHONDRIAL"/>
    <property type="match status" value="1"/>
</dbReference>
<feature type="short sequence motif" description="'KMSKS' region" evidence="8">
    <location>
        <begin position="209"/>
        <end position="213"/>
    </location>
</feature>
<evidence type="ECO:0000256" key="8">
    <source>
        <dbReference type="HAMAP-Rule" id="MF_00140"/>
    </source>
</evidence>
<evidence type="ECO:0000256" key="3">
    <source>
        <dbReference type="ARBA" id="ARBA00022741"/>
    </source>
</evidence>
<keyword evidence="6 8" id="KW-0030">Aminoacyl-tRNA synthetase</keyword>
<keyword evidence="8" id="KW-0963">Cytoplasm</keyword>
<dbReference type="EMBL" id="ANAH02000067">
    <property type="protein sequence ID" value="EPX55936.1"/>
    <property type="molecule type" value="Genomic_DNA"/>
</dbReference>
<dbReference type="FunFam" id="1.10.240.10:FF:000005">
    <property type="entry name" value="Tryptophan--tRNA ligase"/>
    <property type="match status" value="1"/>
</dbReference>
<dbReference type="InterPro" id="IPR002306">
    <property type="entry name" value="Trp-tRNA-ligase"/>
</dbReference>
<dbReference type="Pfam" id="PF00579">
    <property type="entry name" value="tRNA-synt_1b"/>
    <property type="match status" value="1"/>
</dbReference>
<sequence length="340" mass="37937">MGVMRILSGVQSSGRLHIGNYYGAIRQFVQLQEQGEAYFFIANYHSLTTLRDPRQAETYTREAAMAYLSLGLDPKKAVLFRQSDVREVLELYWLLGTVVPVANLERATSYKDKLAKGISADFGLFAYPVLMAADILLYSPDFVPVGKDQIQHIEFARDWAVKFNLTYVPGYDPQDPDGKEKGHAPGLLKLPAARVQEDTATVPGVDGQKMSKSYGNTIDLFGDEKELKKRIMGIKTDSTPVEAPKPTENAPLYDLLKLMLPADRFAEADASWRAGGKGYGDYKKLLLAAFLDTFGPARQRYTELQNDPAELERILQDGAERARAEATRLLQRVRRAVGIP</sequence>
<dbReference type="PRINTS" id="PR01039">
    <property type="entry name" value="TRNASYNTHTRP"/>
</dbReference>
<gene>
    <name evidence="8" type="primary">trpS</name>
    <name evidence="10" type="ORF">D187_008191</name>
</gene>
<dbReference type="NCBIfam" id="TIGR00233">
    <property type="entry name" value="trpS"/>
    <property type="match status" value="1"/>
</dbReference>
<keyword evidence="5 8" id="KW-0648">Protein biosynthesis</keyword>
<feature type="binding site" evidence="8">
    <location>
        <begin position="146"/>
        <end position="148"/>
    </location>
    <ligand>
        <name>ATP</name>
        <dbReference type="ChEBI" id="CHEBI:30616"/>
    </ligand>
</feature>
<evidence type="ECO:0000256" key="5">
    <source>
        <dbReference type="ARBA" id="ARBA00022917"/>
    </source>
</evidence>
<dbReference type="CDD" id="cd00806">
    <property type="entry name" value="TrpRS_core"/>
    <property type="match status" value="1"/>
</dbReference>
<dbReference type="eggNOG" id="COG0180">
    <property type="taxonomic scope" value="Bacteria"/>
</dbReference>
<comment type="function">
    <text evidence="8">Catalyzes the attachment of tryptophan to tRNA(Trp).</text>
</comment>
<evidence type="ECO:0000313" key="11">
    <source>
        <dbReference type="Proteomes" id="UP000011682"/>
    </source>
</evidence>
<comment type="caution">
    <text evidence="10">The sequence shown here is derived from an EMBL/GenBank/DDBJ whole genome shotgun (WGS) entry which is preliminary data.</text>
</comment>
<comment type="similarity">
    <text evidence="1 8 9">Belongs to the class-I aminoacyl-tRNA synthetase family.</text>
</comment>
<reference evidence="10" key="1">
    <citation type="submission" date="2013-05" db="EMBL/GenBank/DDBJ databases">
        <title>Genome assembly of Cystobacter fuscus DSM 2262.</title>
        <authorList>
            <person name="Sharma G."/>
            <person name="Khatri I."/>
            <person name="Kaur C."/>
            <person name="Mayilraj S."/>
            <person name="Subramanian S."/>
        </authorList>
    </citation>
    <scope>NUCLEOTIDE SEQUENCE [LARGE SCALE GENOMIC DNA]</scope>
    <source>
        <strain evidence="10">DSM 2262</strain>
    </source>
</reference>
<evidence type="ECO:0000256" key="9">
    <source>
        <dbReference type="RuleBase" id="RU363036"/>
    </source>
</evidence>